<protein>
    <submittedName>
        <fullName evidence="1">Uncharacterized protein</fullName>
    </submittedName>
</protein>
<proteinExistence type="predicted"/>
<dbReference type="RefSeq" id="WP_143418145.1">
    <property type="nucleotide sequence ID" value="NZ_VJXR01000020.1"/>
</dbReference>
<keyword evidence="2" id="KW-1185">Reference proteome</keyword>
<evidence type="ECO:0000313" key="1">
    <source>
        <dbReference type="EMBL" id="TRW45599.1"/>
    </source>
</evidence>
<sequence length="160" mass="16548">MDVVEQGNSSAVPSRQQIMASSLGCRLFAGDVVLGGHTAGMNLAELMARTKGDRTYEQLSRDCGGTPSAQRLQQIATTTPQKFPDVETLNALARGLHVQVKTVVLAAAVSLGLDVGVNGGPGWLELLPPAAANLTDVQVDAVRTVIQAMNAPAAEVASVS</sequence>
<dbReference type="Proteomes" id="UP000318693">
    <property type="component" value="Unassembled WGS sequence"/>
</dbReference>
<gene>
    <name evidence="1" type="ORF">FJ693_08685</name>
</gene>
<evidence type="ECO:0000313" key="2">
    <source>
        <dbReference type="Proteomes" id="UP000318693"/>
    </source>
</evidence>
<name>A0A552WSL3_9MICO</name>
<organism evidence="1 2">
    <name type="scientific">Georgenia yuyongxinii</name>
    <dbReference type="NCBI Taxonomy" id="2589797"/>
    <lineage>
        <taxon>Bacteria</taxon>
        <taxon>Bacillati</taxon>
        <taxon>Actinomycetota</taxon>
        <taxon>Actinomycetes</taxon>
        <taxon>Micrococcales</taxon>
        <taxon>Bogoriellaceae</taxon>
        <taxon>Georgenia</taxon>
    </lineage>
</organism>
<comment type="caution">
    <text evidence="1">The sequence shown here is derived from an EMBL/GenBank/DDBJ whole genome shotgun (WGS) entry which is preliminary data.</text>
</comment>
<reference evidence="1 2" key="1">
    <citation type="submission" date="2019-07" db="EMBL/GenBank/DDBJ databases">
        <title>Georgenia wutianyii sp. nov. and Georgenia *** sp. nov. isolated from plateau pika (Ochotona curzoniae) in the Qinghai-Tibet plateau of China.</title>
        <authorList>
            <person name="Tian Z."/>
        </authorList>
    </citation>
    <scope>NUCLEOTIDE SEQUENCE [LARGE SCALE GENOMIC DNA]</scope>
    <source>
        <strain evidence="1 2">Z446</strain>
    </source>
</reference>
<dbReference type="EMBL" id="VJXR01000020">
    <property type="protein sequence ID" value="TRW45599.1"/>
    <property type="molecule type" value="Genomic_DNA"/>
</dbReference>
<dbReference type="AlphaFoldDB" id="A0A552WSL3"/>
<accession>A0A552WSL3</accession>